<feature type="active site" evidence="1">
    <location>
        <position position="172"/>
    </location>
</feature>
<evidence type="ECO:0000313" key="4">
    <source>
        <dbReference type="EMBL" id="OQV21661.1"/>
    </source>
</evidence>
<dbReference type="GO" id="GO:0008270">
    <property type="term" value="F:zinc ion binding"/>
    <property type="evidence" value="ECO:0007669"/>
    <property type="project" value="UniProtKB-UniRule"/>
</dbReference>
<feature type="binding site" evidence="1">
    <location>
        <position position="175"/>
    </location>
    <ligand>
        <name>Zn(2+)</name>
        <dbReference type="ChEBI" id="CHEBI:29105"/>
        <note>catalytic</note>
    </ligand>
</feature>
<dbReference type="InterPro" id="IPR001506">
    <property type="entry name" value="Peptidase_M12A"/>
</dbReference>
<evidence type="ECO:0000259" key="3">
    <source>
        <dbReference type="PROSITE" id="PS51864"/>
    </source>
</evidence>
<dbReference type="EMBL" id="MTYJ01000021">
    <property type="protein sequence ID" value="OQV21661.1"/>
    <property type="molecule type" value="Genomic_DNA"/>
</dbReference>
<evidence type="ECO:0000313" key="5">
    <source>
        <dbReference type="Proteomes" id="UP000192578"/>
    </source>
</evidence>
<dbReference type="PROSITE" id="PS51864">
    <property type="entry name" value="ASTACIN"/>
    <property type="match status" value="1"/>
</dbReference>
<dbReference type="SUPFAM" id="SSF55486">
    <property type="entry name" value="Metalloproteases ('zincins'), catalytic domain"/>
    <property type="match status" value="1"/>
</dbReference>
<dbReference type="Gene3D" id="2.110.10.10">
    <property type="entry name" value="Hemopexin-like domain"/>
    <property type="match status" value="1"/>
</dbReference>
<dbReference type="SMART" id="SM00120">
    <property type="entry name" value="HX"/>
    <property type="match status" value="2"/>
</dbReference>
<sequence>MLTFRTAIGFYRLHLLAYLCCSHGAVLPTPKKRPSSEDSAKKQLLNPEEYIESEPMDGFNIHENDILVPKKRLYPREVNSLRQWPSKRIPFEIDPRAGFMSNETDMLMLAFKEFADKSCVQFVPRQNERDYVFITTDPKRGCLSYIGWQGGKQEVFLLRPNCFYLKGTIIHELMHTIGFYHEHSRPDRDAHVQVMWENIRPDKMSNFQVEQAGNMLGAPYDYLSVMHYSALTFSKDSDSKQYTMVPRDSLFSADRLGQRRGFSPIDLQQLNSFYTCNKNRAFSGNLDDFRAPPIQFDPDDSQSQIAQFQMAVREPRNERPLVAWPQDESASQIQPENFQIGPNNELPINVDLGVIVPGVAVAAASSPSLKPVNSRPVSGMRTESLCSGTFYPNAILNFLGFFYLFKDGSYWKFSYTDGVFTREPNFPQAYSANFNADMPAQLDSVFSYLTYIYFVKGSTVWVAKSDAEIRGPVDLSQLFPGLPDTSWDNIFARGTAINFVLGSFSWVYDVKTDSLSGPLKDIQSALLTKGPVAELPDGQLIVFPHSNEPASPQADAYMLDRFTGKVISGYPRTVTEVFCRK</sequence>
<dbReference type="InterPro" id="IPR036375">
    <property type="entry name" value="Hemopexin-like_dom_sf"/>
</dbReference>
<keyword evidence="1 2" id="KW-0645">Protease</keyword>
<feature type="domain" description="Peptidase M12A" evidence="3">
    <location>
        <begin position="79"/>
        <end position="277"/>
    </location>
</feature>
<gene>
    <name evidence="4" type="ORF">BV898_04236</name>
</gene>
<feature type="binding site" evidence="1">
    <location>
        <position position="171"/>
    </location>
    <ligand>
        <name>Zn(2+)</name>
        <dbReference type="ChEBI" id="CHEBI:29105"/>
        <note>catalytic</note>
    </ligand>
</feature>
<dbReference type="SUPFAM" id="SSF50923">
    <property type="entry name" value="Hemopexin-like domain"/>
    <property type="match status" value="1"/>
</dbReference>
<keyword evidence="1 2" id="KW-0482">Metalloprotease</keyword>
<dbReference type="CDD" id="cd04280">
    <property type="entry name" value="ZnMc_astacin_like"/>
    <property type="match status" value="1"/>
</dbReference>
<dbReference type="PANTHER" id="PTHR10127">
    <property type="entry name" value="DISCOIDIN, CUB, EGF, LAMININ , AND ZINC METALLOPROTEASE DOMAIN CONTAINING"/>
    <property type="match status" value="1"/>
</dbReference>
<dbReference type="InterPro" id="IPR034035">
    <property type="entry name" value="Astacin-like_dom"/>
</dbReference>
<keyword evidence="1 2" id="KW-0862">Zinc</keyword>
<feature type="signal peptide" evidence="2">
    <location>
        <begin position="1"/>
        <end position="24"/>
    </location>
</feature>
<comment type="caution">
    <text evidence="4">The sequence shown here is derived from an EMBL/GenBank/DDBJ whole genome shotgun (WGS) entry which is preliminary data.</text>
</comment>
<dbReference type="InterPro" id="IPR006026">
    <property type="entry name" value="Peptidase_Metallo"/>
</dbReference>
<organism evidence="4 5">
    <name type="scientific">Hypsibius exemplaris</name>
    <name type="common">Freshwater tardigrade</name>
    <dbReference type="NCBI Taxonomy" id="2072580"/>
    <lineage>
        <taxon>Eukaryota</taxon>
        <taxon>Metazoa</taxon>
        <taxon>Ecdysozoa</taxon>
        <taxon>Tardigrada</taxon>
        <taxon>Eutardigrada</taxon>
        <taxon>Parachela</taxon>
        <taxon>Hypsibioidea</taxon>
        <taxon>Hypsibiidae</taxon>
        <taxon>Hypsibius</taxon>
    </lineage>
</organism>
<dbReference type="GO" id="GO:0004222">
    <property type="term" value="F:metalloendopeptidase activity"/>
    <property type="evidence" value="ECO:0007669"/>
    <property type="project" value="UniProtKB-UniRule"/>
</dbReference>
<comment type="cofactor">
    <cofactor evidence="1 2">
        <name>Zn(2+)</name>
        <dbReference type="ChEBI" id="CHEBI:29105"/>
    </cofactor>
    <text evidence="1 2">Binds 1 zinc ion per subunit.</text>
</comment>
<keyword evidence="2" id="KW-0732">Signal</keyword>
<dbReference type="PANTHER" id="PTHR10127:SF883">
    <property type="entry name" value="ZINC METALLOPROTEINASE NAS-8"/>
    <property type="match status" value="1"/>
</dbReference>
<feature type="chain" id="PRO_5011822690" description="Metalloendopeptidase" evidence="2">
    <location>
        <begin position="25"/>
        <end position="581"/>
    </location>
</feature>
<keyword evidence="5" id="KW-1185">Reference proteome</keyword>
<feature type="binding site" evidence="1">
    <location>
        <position position="181"/>
    </location>
    <ligand>
        <name>Zn(2+)</name>
        <dbReference type="ChEBI" id="CHEBI:29105"/>
        <note>catalytic</note>
    </ligand>
</feature>
<dbReference type="SMART" id="SM00235">
    <property type="entry name" value="ZnMc"/>
    <property type="match status" value="1"/>
</dbReference>
<dbReference type="Gene3D" id="3.40.390.10">
    <property type="entry name" value="Collagenase (Catalytic Domain)"/>
    <property type="match status" value="1"/>
</dbReference>
<dbReference type="InterPro" id="IPR024079">
    <property type="entry name" value="MetalloPept_cat_dom_sf"/>
</dbReference>
<keyword evidence="1 2" id="KW-0479">Metal-binding</keyword>
<dbReference type="Proteomes" id="UP000192578">
    <property type="component" value="Unassembled WGS sequence"/>
</dbReference>
<evidence type="ECO:0000256" key="2">
    <source>
        <dbReference type="RuleBase" id="RU361183"/>
    </source>
</evidence>
<accession>A0A1W0X2K0</accession>
<dbReference type="AlphaFoldDB" id="A0A1W0X2K0"/>
<comment type="caution">
    <text evidence="1">Lacks conserved residue(s) required for the propagation of feature annotation.</text>
</comment>
<keyword evidence="1 2" id="KW-0378">Hydrolase</keyword>
<evidence type="ECO:0000256" key="1">
    <source>
        <dbReference type="PROSITE-ProRule" id="PRU01211"/>
    </source>
</evidence>
<dbReference type="Pfam" id="PF01400">
    <property type="entry name" value="Astacin"/>
    <property type="match status" value="1"/>
</dbReference>
<protein>
    <recommendedName>
        <fullName evidence="2">Metalloendopeptidase</fullName>
        <ecNumber evidence="2">3.4.24.-</ecNumber>
    </recommendedName>
</protein>
<proteinExistence type="predicted"/>
<dbReference type="EC" id="3.4.24.-" evidence="2"/>
<name>A0A1W0X2K0_HYPEX</name>
<dbReference type="OrthoDB" id="2354756at2759"/>
<dbReference type="InterPro" id="IPR018487">
    <property type="entry name" value="Hemopexin-like_repeat"/>
</dbReference>
<reference evidence="5" key="1">
    <citation type="submission" date="2017-01" db="EMBL/GenBank/DDBJ databases">
        <title>Comparative genomics of anhydrobiosis in the tardigrade Hypsibius dujardini.</title>
        <authorList>
            <person name="Yoshida Y."/>
            <person name="Koutsovoulos G."/>
            <person name="Laetsch D."/>
            <person name="Stevens L."/>
            <person name="Kumar S."/>
            <person name="Horikawa D."/>
            <person name="Ishino K."/>
            <person name="Komine S."/>
            <person name="Tomita M."/>
            <person name="Blaxter M."/>
            <person name="Arakawa K."/>
        </authorList>
    </citation>
    <scope>NUCLEOTIDE SEQUENCE [LARGE SCALE GENOMIC DNA]</scope>
    <source>
        <strain evidence="5">Z151</strain>
    </source>
</reference>
<dbReference type="PRINTS" id="PR00480">
    <property type="entry name" value="ASTACIN"/>
</dbReference>
<dbReference type="GO" id="GO:0006508">
    <property type="term" value="P:proteolysis"/>
    <property type="evidence" value="ECO:0007669"/>
    <property type="project" value="UniProtKB-KW"/>
</dbReference>